<evidence type="ECO:0000256" key="2">
    <source>
        <dbReference type="SAM" id="Phobius"/>
    </source>
</evidence>
<proteinExistence type="predicted"/>
<feature type="region of interest" description="Disordered" evidence="1">
    <location>
        <begin position="563"/>
        <end position="604"/>
    </location>
</feature>
<protein>
    <submittedName>
        <fullName evidence="3">Uncharacterized protein</fullName>
    </submittedName>
</protein>
<reference evidence="3" key="1">
    <citation type="submission" date="2023-02" db="EMBL/GenBank/DDBJ databases">
        <title>Identification and recombinant expression of a fungal hydrolase from Papiliotrema laurentii that hydrolyzes apple cutin and clears colloidal polyester polyurethane.</title>
        <authorList>
            <consortium name="DOE Joint Genome Institute"/>
            <person name="Roman V.A."/>
            <person name="Bojanowski C."/>
            <person name="Crable B.R."/>
            <person name="Wagner D.N."/>
            <person name="Hung C.S."/>
            <person name="Nadeau L.J."/>
            <person name="Schratz L."/>
            <person name="Haridas S."/>
            <person name="Pangilinan J."/>
            <person name="Lipzen A."/>
            <person name="Na H."/>
            <person name="Yan M."/>
            <person name="Ng V."/>
            <person name="Grigoriev I.V."/>
            <person name="Spatafora J.W."/>
            <person name="Barlow D."/>
            <person name="Biffinger J."/>
            <person name="Kelley-Loughnane N."/>
            <person name="Varaljay V.A."/>
            <person name="Crookes-Goodson W.J."/>
        </authorList>
    </citation>
    <scope>NUCLEOTIDE SEQUENCE</scope>
    <source>
        <strain evidence="3">5307AH</strain>
    </source>
</reference>
<feature type="transmembrane region" description="Helical" evidence="2">
    <location>
        <begin position="226"/>
        <end position="247"/>
    </location>
</feature>
<keyword evidence="2" id="KW-1133">Transmembrane helix</keyword>
<feature type="transmembrane region" description="Helical" evidence="2">
    <location>
        <begin position="137"/>
        <end position="162"/>
    </location>
</feature>
<accession>A0AAD9CVU4</accession>
<evidence type="ECO:0000313" key="4">
    <source>
        <dbReference type="Proteomes" id="UP001182556"/>
    </source>
</evidence>
<keyword evidence="4" id="KW-1185">Reference proteome</keyword>
<dbReference type="EMBL" id="JAODAN010000007">
    <property type="protein sequence ID" value="KAK1923026.1"/>
    <property type="molecule type" value="Genomic_DNA"/>
</dbReference>
<organism evidence="3 4">
    <name type="scientific">Papiliotrema laurentii</name>
    <name type="common">Cryptococcus laurentii</name>
    <dbReference type="NCBI Taxonomy" id="5418"/>
    <lineage>
        <taxon>Eukaryota</taxon>
        <taxon>Fungi</taxon>
        <taxon>Dikarya</taxon>
        <taxon>Basidiomycota</taxon>
        <taxon>Agaricomycotina</taxon>
        <taxon>Tremellomycetes</taxon>
        <taxon>Tremellales</taxon>
        <taxon>Rhynchogastremaceae</taxon>
        <taxon>Papiliotrema</taxon>
    </lineage>
</organism>
<feature type="region of interest" description="Disordered" evidence="1">
    <location>
        <begin position="616"/>
        <end position="636"/>
    </location>
</feature>
<evidence type="ECO:0000313" key="3">
    <source>
        <dbReference type="EMBL" id="KAK1923026.1"/>
    </source>
</evidence>
<name>A0AAD9CVU4_PAPLA</name>
<feature type="transmembrane region" description="Helical" evidence="2">
    <location>
        <begin position="31"/>
        <end position="52"/>
    </location>
</feature>
<feature type="compositionally biased region" description="Basic and acidic residues" evidence="1">
    <location>
        <begin position="802"/>
        <end position="814"/>
    </location>
</feature>
<keyword evidence="2" id="KW-0472">Membrane</keyword>
<comment type="caution">
    <text evidence="3">The sequence shown here is derived from an EMBL/GenBank/DDBJ whole genome shotgun (WGS) entry which is preliminary data.</text>
</comment>
<evidence type="ECO:0000256" key="1">
    <source>
        <dbReference type="SAM" id="MobiDB-lite"/>
    </source>
</evidence>
<feature type="transmembrane region" description="Helical" evidence="2">
    <location>
        <begin position="259"/>
        <end position="279"/>
    </location>
</feature>
<dbReference type="AlphaFoldDB" id="A0AAD9CVU4"/>
<feature type="region of interest" description="Disordered" evidence="1">
    <location>
        <begin position="795"/>
        <end position="826"/>
    </location>
</feature>
<gene>
    <name evidence="3" type="ORF">DB88DRAFT_547068</name>
</gene>
<dbReference type="Proteomes" id="UP001182556">
    <property type="component" value="Unassembled WGS sequence"/>
</dbReference>
<feature type="region of interest" description="Disordered" evidence="1">
    <location>
        <begin position="497"/>
        <end position="519"/>
    </location>
</feature>
<feature type="transmembrane region" description="Helical" evidence="2">
    <location>
        <begin position="183"/>
        <end position="206"/>
    </location>
</feature>
<feature type="transmembrane region" description="Helical" evidence="2">
    <location>
        <begin position="95"/>
        <end position="117"/>
    </location>
</feature>
<keyword evidence="2" id="KW-0812">Transmembrane</keyword>
<sequence length="826" mass="89476">MDEEAVISSELRCLSVLVNVRCQGLDWTEQIVLAAPTLATVLFLPVSLLRAWDRPEASLLFLSLDIASGVAVSAWDLGVRLTPTGGIAEYQQQDLALGAIACLPVVFGLLTTTAVYLSLLRPYLPSWARGSLGTSLYMLVVLPLVPAAFIATLLGSILLLVYEPRGEAVQLGFTSPSDESVHVLLSSVSVITTAAYLLITALTAHILLLSPTSKTSFQAAHPGPSWVLPLLTLALLTRAIETILSLLPSLFAVLLTRQAFRAMSQALLVVGLATAYPALRRSSRLATGHERFARLARLFVTSQRDKSGYPMDDMKKAIGPGPPLTETFKDLSPEETRDFGKAKEGFAAEDTVEPNGHIARVIFRTPKNRAPVLSFTSSLFAPPSLAAGYTVDREDSSVFPSPAPALLSEHNCPTSVPIPPGRNMTRAKKYTGSIYDPKHISVQLHQIAQWPLPFPLPTAYIASRQPATHLFFQAANWPVPPTRVPPLRAVKAQPLVDVGGKKGETPPPTSKSVSPDSSPFYPRFATTFHPGNKPNLSEPVELGIIVRDTLRGIARNSTFAVSTLPRSLQRSDSYKRKSVPSLSGDLADGTVPPRPRPSREPASHMWHQEAIPCVKQPPADPANARTEPPISPRPDHIVRRETDPLIAIDPDVSASARDGKKSPEGKIAASRRVTRLSTPDSDSSMYSTTERDGSLFFSTPIQSPSTYSDLTFPRKASWTYLEGTGLQAVAEVDGVQPTDPAVTRSVMASLWRVTRDAGVEIDPSRLSPRTPSVYTGLRVSRDSLYSATGSFQTVRGIDGGGQDDRLQKRDHDWRAPQGRFHKGGVV</sequence>